<protein>
    <submittedName>
        <fullName evidence="2">YacL family protein</fullName>
    </submittedName>
</protein>
<comment type="similarity">
    <text evidence="1">Belongs to the UPF0231 family.</text>
</comment>
<reference evidence="2 3" key="1">
    <citation type="submission" date="2024-03" db="EMBL/GenBank/DDBJ databases">
        <title>High-quality draft genome sequence of Oceanobacter sp. wDCs-4.</title>
        <authorList>
            <person name="Dong C."/>
        </authorList>
    </citation>
    <scope>NUCLEOTIDE SEQUENCE [LARGE SCALE GENOMIC DNA]</scope>
    <source>
        <strain evidence="3">wDCs-4</strain>
    </source>
</reference>
<dbReference type="EMBL" id="JBBKTX010000001">
    <property type="protein sequence ID" value="MFK4750971.1"/>
    <property type="molecule type" value="Genomic_DNA"/>
</dbReference>
<gene>
    <name evidence="2" type="ORF">WG929_00980</name>
</gene>
<evidence type="ECO:0000313" key="3">
    <source>
        <dbReference type="Proteomes" id="UP001620597"/>
    </source>
</evidence>
<dbReference type="Proteomes" id="UP001620597">
    <property type="component" value="Unassembled WGS sequence"/>
</dbReference>
<name>A0ABW8NDE4_9GAMM</name>
<sequence>MDYEFWFEGNKPAARLDEEHSLIGNWLTDEIGDDLKHLRALITTAELLQSGGLRDYRWQGKETILQMTQHEVDISSNALMFDEDLDLEDESLTLHDYDLTAGCGLEDFIELMQAWKEFIAS</sequence>
<comment type="caution">
    <text evidence="2">The sequence shown here is derived from an EMBL/GenBank/DDBJ whole genome shotgun (WGS) entry which is preliminary data.</text>
</comment>
<dbReference type="RefSeq" id="WP_416204511.1">
    <property type="nucleotide sequence ID" value="NZ_JBBKTX010000001.1"/>
</dbReference>
<accession>A0ABW8NDE4</accession>
<organism evidence="2 3">
    <name type="scientific">Oceanobacter antarcticus</name>
    <dbReference type="NCBI Taxonomy" id="3133425"/>
    <lineage>
        <taxon>Bacteria</taxon>
        <taxon>Pseudomonadati</taxon>
        <taxon>Pseudomonadota</taxon>
        <taxon>Gammaproteobacteria</taxon>
        <taxon>Oceanospirillales</taxon>
        <taxon>Oceanospirillaceae</taxon>
        <taxon>Oceanobacter</taxon>
    </lineage>
</organism>
<evidence type="ECO:0000313" key="2">
    <source>
        <dbReference type="EMBL" id="MFK4750971.1"/>
    </source>
</evidence>
<keyword evidence="3" id="KW-1185">Reference proteome</keyword>
<evidence type="ECO:0000256" key="1">
    <source>
        <dbReference type="ARBA" id="ARBA00005367"/>
    </source>
</evidence>
<dbReference type="Pfam" id="PF06062">
    <property type="entry name" value="UPF0231"/>
    <property type="match status" value="1"/>
</dbReference>
<proteinExistence type="inferred from homology"/>
<dbReference type="InterPro" id="IPR008249">
    <property type="entry name" value="UPF0231"/>
</dbReference>